<keyword evidence="1" id="KW-0732">Signal</keyword>
<sequence>HIGICSSAIIYVLWVANTTFTTNSAMMSSLSHYLGTMEGMRQRGKVMDWYARRTFRAKAIINACSHLFVALWSG</sequence>
<reference evidence="2" key="1">
    <citation type="submission" date="2023-10" db="EMBL/GenBank/DDBJ databases">
        <title>Genome assembly of Pristionchus species.</title>
        <authorList>
            <person name="Yoshida K."/>
            <person name="Sommer R.J."/>
        </authorList>
    </citation>
    <scope>NUCLEOTIDE SEQUENCE</scope>
    <source>
        <strain evidence="2">RS5133</strain>
    </source>
</reference>
<feature type="non-terminal residue" evidence="2">
    <location>
        <position position="74"/>
    </location>
</feature>
<feature type="signal peptide" evidence="1">
    <location>
        <begin position="1"/>
        <end position="24"/>
    </location>
</feature>
<feature type="non-terminal residue" evidence="2">
    <location>
        <position position="1"/>
    </location>
</feature>
<organism evidence="2 3">
    <name type="scientific">Pristionchus fissidentatus</name>
    <dbReference type="NCBI Taxonomy" id="1538716"/>
    <lineage>
        <taxon>Eukaryota</taxon>
        <taxon>Metazoa</taxon>
        <taxon>Ecdysozoa</taxon>
        <taxon>Nematoda</taxon>
        <taxon>Chromadorea</taxon>
        <taxon>Rhabditida</taxon>
        <taxon>Rhabditina</taxon>
        <taxon>Diplogasteromorpha</taxon>
        <taxon>Diplogasteroidea</taxon>
        <taxon>Neodiplogasteridae</taxon>
        <taxon>Pristionchus</taxon>
    </lineage>
</organism>
<dbReference type="EMBL" id="BTSY01000001">
    <property type="protein sequence ID" value="GMT11003.1"/>
    <property type="molecule type" value="Genomic_DNA"/>
</dbReference>
<comment type="caution">
    <text evidence="2">The sequence shown here is derived from an EMBL/GenBank/DDBJ whole genome shotgun (WGS) entry which is preliminary data.</text>
</comment>
<accession>A0AAV5UXS8</accession>
<protein>
    <submittedName>
        <fullName evidence="2">Uncharacterized protein</fullName>
    </submittedName>
</protein>
<name>A0AAV5UXS8_9BILA</name>
<dbReference type="AlphaFoldDB" id="A0AAV5UXS8"/>
<evidence type="ECO:0000313" key="3">
    <source>
        <dbReference type="Proteomes" id="UP001432322"/>
    </source>
</evidence>
<feature type="chain" id="PRO_5043473137" evidence="1">
    <location>
        <begin position="25"/>
        <end position="74"/>
    </location>
</feature>
<evidence type="ECO:0000313" key="2">
    <source>
        <dbReference type="EMBL" id="GMT11003.1"/>
    </source>
</evidence>
<keyword evidence="3" id="KW-1185">Reference proteome</keyword>
<dbReference type="Proteomes" id="UP001432322">
    <property type="component" value="Unassembled WGS sequence"/>
</dbReference>
<gene>
    <name evidence="2" type="ORF">PFISCL1PPCAC_2300</name>
</gene>
<proteinExistence type="predicted"/>
<evidence type="ECO:0000256" key="1">
    <source>
        <dbReference type="SAM" id="SignalP"/>
    </source>
</evidence>